<dbReference type="Proteomes" id="UP000885750">
    <property type="component" value="Unassembled WGS sequence"/>
</dbReference>
<organism evidence="3">
    <name type="scientific">Leucothrix mucor</name>
    <dbReference type="NCBI Taxonomy" id="45248"/>
    <lineage>
        <taxon>Bacteria</taxon>
        <taxon>Pseudomonadati</taxon>
        <taxon>Pseudomonadota</taxon>
        <taxon>Gammaproteobacteria</taxon>
        <taxon>Thiotrichales</taxon>
        <taxon>Thiotrichaceae</taxon>
        <taxon>Leucothrix</taxon>
    </lineage>
</organism>
<reference evidence="3" key="1">
    <citation type="journal article" date="2020" name="mSystems">
        <title>Genome- and Community-Level Interaction Insights into Carbon Utilization and Element Cycling Functions of Hydrothermarchaeota in Hydrothermal Sediment.</title>
        <authorList>
            <person name="Zhou Z."/>
            <person name="Liu Y."/>
            <person name="Xu W."/>
            <person name="Pan J."/>
            <person name="Luo Z.H."/>
            <person name="Li M."/>
        </authorList>
    </citation>
    <scope>NUCLEOTIDE SEQUENCE [LARGE SCALE GENOMIC DNA]</scope>
    <source>
        <strain evidence="3">HyVt-493</strain>
    </source>
</reference>
<evidence type="ECO:0000313" key="3">
    <source>
        <dbReference type="EMBL" id="HFC93270.1"/>
    </source>
</evidence>
<name>A0A7V2T168_LEUMU</name>
<feature type="region of interest" description="Disordered" evidence="1">
    <location>
        <begin position="27"/>
        <end position="59"/>
    </location>
</feature>
<proteinExistence type="predicted"/>
<keyword evidence="2" id="KW-0732">Signal</keyword>
<comment type="caution">
    <text evidence="3">The sequence shown here is derived from an EMBL/GenBank/DDBJ whole genome shotgun (WGS) entry which is preliminary data.</text>
</comment>
<gene>
    <name evidence="3" type="ORF">ENJ51_10725</name>
</gene>
<feature type="chain" id="PRO_5031281872" evidence="2">
    <location>
        <begin position="23"/>
        <end position="227"/>
    </location>
</feature>
<accession>A0A7V2T168</accession>
<dbReference type="AlphaFoldDB" id="A0A7V2T168"/>
<feature type="signal peptide" evidence="2">
    <location>
        <begin position="1"/>
        <end position="22"/>
    </location>
</feature>
<evidence type="ECO:0000256" key="2">
    <source>
        <dbReference type="SAM" id="SignalP"/>
    </source>
</evidence>
<evidence type="ECO:0000256" key="1">
    <source>
        <dbReference type="SAM" id="MobiDB-lite"/>
    </source>
</evidence>
<protein>
    <submittedName>
        <fullName evidence="3">Uncharacterized protein</fullName>
    </submittedName>
</protein>
<dbReference type="EMBL" id="DRMS01000403">
    <property type="protein sequence ID" value="HFC93270.1"/>
    <property type="molecule type" value="Genomic_DNA"/>
</dbReference>
<sequence>MKKITAISTLGLALFISISAYGGGYDRGQGQGQGQRQGQGQGQGHWKGQGHGKGSGGGANIQYLKSNHGSYTQLNNEKTPAPVKDENALTIQWIVSGKTEENATKLYSHINFMTNKLKEGKTPRAWDKLFLLEAYMKTSHRYTTDLSIQGATNVLITKTATDRCAYKVISAHSDAVSGDFFARGVLNVDHSSIAESIINSSDCASSKVELEEYVKNNQKGKGKGKGH</sequence>